<protein>
    <submittedName>
        <fullName evidence="1">13578_t:CDS:1</fullName>
    </submittedName>
</protein>
<evidence type="ECO:0000313" key="2">
    <source>
        <dbReference type="Proteomes" id="UP000789831"/>
    </source>
</evidence>
<keyword evidence="2" id="KW-1185">Reference proteome</keyword>
<comment type="caution">
    <text evidence="1">The sequence shown here is derived from an EMBL/GenBank/DDBJ whole genome shotgun (WGS) entry which is preliminary data.</text>
</comment>
<dbReference type="Proteomes" id="UP000789831">
    <property type="component" value="Unassembled WGS sequence"/>
</dbReference>
<gene>
    <name evidence="1" type="ORF">AGERDE_LOCUS4481</name>
</gene>
<accession>A0A9N9F391</accession>
<proteinExistence type="predicted"/>
<reference evidence="1" key="1">
    <citation type="submission" date="2021-06" db="EMBL/GenBank/DDBJ databases">
        <authorList>
            <person name="Kallberg Y."/>
            <person name="Tangrot J."/>
            <person name="Rosling A."/>
        </authorList>
    </citation>
    <scope>NUCLEOTIDE SEQUENCE</scope>
    <source>
        <strain evidence="1">MT106</strain>
    </source>
</reference>
<dbReference type="EMBL" id="CAJVPL010000519">
    <property type="protein sequence ID" value="CAG8505734.1"/>
    <property type="molecule type" value="Genomic_DNA"/>
</dbReference>
<evidence type="ECO:0000313" key="1">
    <source>
        <dbReference type="EMBL" id="CAG8505734.1"/>
    </source>
</evidence>
<organism evidence="1 2">
    <name type="scientific">Ambispora gerdemannii</name>
    <dbReference type="NCBI Taxonomy" id="144530"/>
    <lineage>
        <taxon>Eukaryota</taxon>
        <taxon>Fungi</taxon>
        <taxon>Fungi incertae sedis</taxon>
        <taxon>Mucoromycota</taxon>
        <taxon>Glomeromycotina</taxon>
        <taxon>Glomeromycetes</taxon>
        <taxon>Archaeosporales</taxon>
        <taxon>Ambisporaceae</taxon>
        <taxon>Ambispora</taxon>
    </lineage>
</organism>
<sequence length="77" mass="8983">MSMTKFHADIRAMSIAIKLRNRARLQLKDPKVYMEINFPSTNTPPTPSIAIITTLKEKDYTSRIPRFDGIFRNRSRN</sequence>
<name>A0A9N9F391_9GLOM</name>
<dbReference type="AlphaFoldDB" id="A0A9N9F391"/>